<accession>A0AAE1RGH0</accession>
<evidence type="ECO:0000259" key="1">
    <source>
        <dbReference type="Pfam" id="PF08268"/>
    </source>
</evidence>
<keyword evidence="3" id="KW-1185">Reference proteome</keyword>
<reference evidence="2" key="1">
    <citation type="submission" date="2023-12" db="EMBL/GenBank/DDBJ databases">
        <title>Genome assembly of Anisodus tanguticus.</title>
        <authorList>
            <person name="Wang Y.-J."/>
        </authorList>
    </citation>
    <scope>NUCLEOTIDE SEQUENCE</scope>
    <source>
        <strain evidence="2">KB-2021</strain>
        <tissue evidence="2">Leaf</tissue>
    </source>
</reference>
<name>A0AAE1RGH0_9SOLA</name>
<protein>
    <recommendedName>
        <fullName evidence="1">F-box associated beta-propeller type 3 domain-containing protein</fullName>
    </recommendedName>
</protein>
<dbReference type="PANTHER" id="PTHR31111">
    <property type="entry name" value="BNAA05G37150D PROTEIN-RELATED"/>
    <property type="match status" value="1"/>
</dbReference>
<dbReference type="Proteomes" id="UP001291623">
    <property type="component" value="Unassembled WGS sequence"/>
</dbReference>
<dbReference type="InterPro" id="IPR017451">
    <property type="entry name" value="F-box-assoc_interact_dom"/>
</dbReference>
<gene>
    <name evidence="2" type="ORF">RND71_029926</name>
</gene>
<dbReference type="EMBL" id="JAVYJV010000016">
    <property type="protein sequence ID" value="KAK4350613.1"/>
    <property type="molecule type" value="Genomic_DNA"/>
</dbReference>
<dbReference type="AlphaFoldDB" id="A0AAE1RGH0"/>
<evidence type="ECO:0000313" key="2">
    <source>
        <dbReference type="EMBL" id="KAK4350613.1"/>
    </source>
</evidence>
<organism evidence="2 3">
    <name type="scientific">Anisodus tanguticus</name>
    <dbReference type="NCBI Taxonomy" id="243964"/>
    <lineage>
        <taxon>Eukaryota</taxon>
        <taxon>Viridiplantae</taxon>
        <taxon>Streptophyta</taxon>
        <taxon>Embryophyta</taxon>
        <taxon>Tracheophyta</taxon>
        <taxon>Spermatophyta</taxon>
        <taxon>Magnoliopsida</taxon>
        <taxon>eudicotyledons</taxon>
        <taxon>Gunneridae</taxon>
        <taxon>Pentapetalae</taxon>
        <taxon>asterids</taxon>
        <taxon>lamiids</taxon>
        <taxon>Solanales</taxon>
        <taxon>Solanaceae</taxon>
        <taxon>Solanoideae</taxon>
        <taxon>Hyoscyameae</taxon>
        <taxon>Anisodus</taxon>
    </lineage>
</organism>
<dbReference type="PANTHER" id="PTHR31111:SF136">
    <property type="entry name" value="F-BOX ASSOCIATED DOMAIN-CONTAINING PROTEIN"/>
    <property type="match status" value="1"/>
</dbReference>
<evidence type="ECO:0000313" key="3">
    <source>
        <dbReference type="Proteomes" id="UP001291623"/>
    </source>
</evidence>
<sequence>MDNSQLLFMDCKYLPWSNRCRLQFVSVDVEGKEETNGLYTVTIPDYNLLRSDWRVCSGLVCLIACDRIYLCNPAMRQVCELPKCSPSKVPLYAHFAFGYLHSKREYKVMHFFYRGPPSHLSDLQLAQLNCEVFSLNGVGGVSSGWKEIAEMPPCHPSLPWLLVNECMYWFAKLLPHAQPDRFVLFDFENEKYLTISRPSSFVTLSGLSMMDLKEMLCLPDIDRFYRTSILDLWILKDKISCTWEKECNINLVNFGSENITPSFNIWNEDIIFTHSGDITVVYEAFLVSIARGVNVIFDIRKMK</sequence>
<dbReference type="NCBIfam" id="TIGR01640">
    <property type="entry name" value="F_box_assoc_1"/>
    <property type="match status" value="1"/>
</dbReference>
<dbReference type="InterPro" id="IPR013187">
    <property type="entry name" value="F-box-assoc_dom_typ3"/>
</dbReference>
<feature type="domain" description="F-box associated beta-propeller type 3" evidence="1">
    <location>
        <begin position="22"/>
        <end position="262"/>
    </location>
</feature>
<proteinExistence type="predicted"/>
<dbReference type="Pfam" id="PF08268">
    <property type="entry name" value="FBA_3"/>
    <property type="match status" value="1"/>
</dbReference>
<comment type="caution">
    <text evidence="2">The sequence shown here is derived from an EMBL/GenBank/DDBJ whole genome shotgun (WGS) entry which is preliminary data.</text>
</comment>